<feature type="transmembrane region" description="Helical" evidence="9">
    <location>
        <begin position="993"/>
        <end position="1012"/>
    </location>
</feature>
<dbReference type="EMBL" id="JAENRR010000039">
    <property type="protein sequence ID" value="MBK3518660.1"/>
    <property type="molecule type" value="Genomic_DNA"/>
</dbReference>
<keyword evidence="7 9" id="KW-0472">Membrane</keyword>
<dbReference type="InterPro" id="IPR003439">
    <property type="entry name" value="ABC_transporter-like_ATP-bd"/>
</dbReference>
<dbReference type="InterPro" id="IPR050352">
    <property type="entry name" value="ABCG_transporters"/>
</dbReference>
<keyword evidence="6 9" id="KW-1133">Transmembrane helix</keyword>
<evidence type="ECO:0000256" key="3">
    <source>
        <dbReference type="ARBA" id="ARBA00022692"/>
    </source>
</evidence>
<comment type="caution">
    <text evidence="11">The sequence shown here is derived from an EMBL/GenBank/DDBJ whole genome shotgun (WGS) entry which is preliminary data.</text>
</comment>
<evidence type="ECO:0000313" key="12">
    <source>
        <dbReference type="Proteomes" id="UP000605676"/>
    </source>
</evidence>
<accession>A0ABS1HM19</accession>
<evidence type="ECO:0000256" key="1">
    <source>
        <dbReference type="ARBA" id="ARBA00004141"/>
    </source>
</evidence>
<evidence type="ECO:0000259" key="10">
    <source>
        <dbReference type="PROSITE" id="PS50893"/>
    </source>
</evidence>
<evidence type="ECO:0000256" key="5">
    <source>
        <dbReference type="ARBA" id="ARBA00022840"/>
    </source>
</evidence>
<dbReference type="PANTHER" id="PTHR48041:SF139">
    <property type="entry name" value="PROTEIN SCARLET"/>
    <property type="match status" value="1"/>
</dbReference>
<name>A0ABS1HM19_9BACT</name>
<dbReference type="RefSeq" id="WP_200465887.1">
    <property type="nucleotide sequence ID" value="NZ_JAENRR010000039.1"/>
</dbReference>
<keyword evidence="12" id="KW-1185">Reference proteome</keyword>
<feature type="transmembrane region" description="Helical" evidence="9">
    <location>
        <begin position="736"/>
        <end position="758"/>
    </location>
</feature>
<feature type="transmembrane region" description="Helical" evidence="9">
    <location>
        <begin position="709"/>
        <end position="729"/>
    </location>
</feature>
<evidence type="ECO:0000256" key="2">
    <source>
        <dbReference type="ARBA" id="ARBA00022448"/>
    </source>
</evidence>
<keyword evidence="3 9" id="KW-0812">Transmembrane</keyword>
<keyword evidence="2" id="KW-0813">Transport</keyword>
<proteinExistence type="predicted"/>
<dbReference type="InterPro" id="IPR017871">
    <property type="entry name" value="ABC_transporter-like_CS"/>
</dbReference>
<organism evidence="11 12">
    <name type="scientific">Carboxylicivirga marina</name>
    <dbReference type="NCBI Taxonomy" id="2800988"/>
    <lineage>
        <taxon>Bacteria</taxon>
        <taxon>Pseudomonadati</taxon>
        <taxon>Bacteroidota</taxon>
        <taxon>Bacteroidia</taxon>
        <taxon>Marinilabiliales</taxon>
        <taxon>Marinilabiliaceae</taxon>
        <taxon>Carboxylicivirga</taxon>
    </lineage>
</organism>
<keyword evidence="8" id="KW-0175">Coiled coil</keyword>
<comment type="subcellular location">
    <subcellularLocation>
        <location evidence="1">Membrane</location>
        <topology evidence="1">Multi-pass membrane protein</topology>
    </subcellularLocation>
</comment>
<feature type="domain" description="ABC transporter" evidence="10">
    <location>
        <begin position="253"/>
        <end position="493"/>
    </location>
</feature>
<dbReference type="InterPro" id="IPR003593">
    <property type="entry name" value="AAA+_ATPase"/>
</dbReference>
<dbReference type="PANTHER" id="PTHR48041">
    <property type="entry name" value="ABC TRANSPORTER G FAMILY MEMBER 28"/>
    <property type="match status" value="1"/>
</dbReference>
<protein>
    <submittedName>
        <fullName evidence="11">ATP-binding cassette domain-containing protein</fullName>
    </submittedName>
</protein>
<feature type="transmembrane region" description="Helical" evidence="9">
    <location>
        <begin position="676"/>
        <end position="697"/>
    </location>
</feature>
<dbReference type="Proteomes" id="UP000605676">
    <property type="component" value="Unassembled WGS sequence"/>
</dbReference>
<evidence type="ECO:0000256" key="7">
    <source>
        <dbReference type="ARBA" id="ARBA00023136"/>
    </source>
</evidence>
<evidence type="ECO:0000256" key="4">
    <source>
        <dbReference type="ARBA" id="ARBA00022741"/>
    </source>
</evidence>
<evidence type="ECO:0000256" key="9">
    <source>
        <dbReference type="SAM" id="Phobius"/>
    </source>
</evidence>
<dbReference type="InterPro" id="IPR013525">
    <property type="entry name" value="ABC2_TM"/>
</dbReference>
<feature type="transmembrane region" description="Helical" evidence="9">
    <location>
        <begin position="593"/>
        <end position="614"/>
    </location>
</feature>
<gene>
    <name evidence="11" type="ORF">JIV24_15040</name>
</gene>
<dbReference type="Pfam" id="PF00005">
    <property type="entry name" value="ABC_tran"/>
    <property type="match status" value="1"/>
</dbReference>
<evidence type="ECO:0000256" key="6">
    <source>
        <dbReference type="ARBA" id="ARBA00022989"/>
    </source>
</evidence>
<evidence type="ECO:0000256" key="8">
    <source>
        <dbReference type="SAM" id="Coils"/>
    </source>
</evidence>
<dbReference type="PROSITE" id="PS50893">
    <property type="entry name" value="ABC_TRANSPORTER_2"/>
    <property type="match status" value="1"/>
</dbReference>
<dbReference type="SMART" id="SM00382">
    <property type="entry name" value="AAA"/>
    <property type="match status" value="1"/>
</dbReference>
<sequence length="1039" mass="120499">MSELFLDALMQIFALLTDQREEQKTGDGSIEVKNFLLKNLSKDFTEKAIERYEHYVDEYHKNSYSNDEEEREQQTIHNLDKLKTICEELNQELEQTTKYAMVGLMLNFILRDDMVSDEEKLFTDTLARELRLDRDEYDNLQAFALSHPLGVVQKDKLLLISGQREKPDDNIKHMYNPKQEVFVWVLHIQDASMFVFKYSGNRNLYLNGHVIQQNRIMALRPGAVIKTSRMPPVYYGRVAEHFITRPGRARILFRALDVSYKFSNNQMGVHPFSFSGRSGQLVAVMGGSGTGKSTLLNVLNGNLKYNEGRIFINGFDLHEDSEALNGVIGYVPQDDLLKEELTVFENLYFNARLCFSHFNNEEITELVEKALHDFDLVEARDLVVGSPLNKILSGGQRKRLNIALELIREPSVLFVDEPTSGLSSMDSEKVMLLLKRQTLKGKLVFINIHQPSSDLYKLIDKLMLIDKGGRIIYNGNPMDAITYFKQKASHVNPEEKECYACGNVQTEQPLRIIEARMVNPNGKFIRQRKVSPKEWYNHYIENFEEKFEWKASKHNQKREKLPANLYNIPGRLQQFIIYLLRDSLSKFKDRQYLMINMLQAPILALILGYFTKYISGDASDESVYVFAKNVNIPAYLFMCVVVSLFLGLIVSAEEIFKDRRLLQRESFLNLSRFSYLNSKIVVLFAISAIQTLSFVLIGNYILEIKGLTMSYWLILFSTACYANMIGLNISSGLNSVVAIYVLIPLILVPQLLFSGVIVNFDKLHKTIASEEYVPRIGDLMTSRWSYEALAVNQFKNNKYEKIFFDIDRQISSSSYNRNLYIPILEDLNQTCKYHLDHDDIEELEDVSQLLSAEILELAGHDISHYPFFAFLISAEVVYDEYTYGNIAEFLKDEKSLNKKLYSEGKQAKDQLFEKLINEYGSKEAFLKFKSEYQNEALEEVVLNKRELKQMLVTGSGIIQKKHPIFQKPISSFGRTHLYSPEKRMLEVKIPTPLFNMLVVWMGVIFFYITLYFDILKKAIRYFETFKLRRLNRRLQKIRP</sequence>
<keyword evidence="5 11" id="KW-0067">ATP-binding</keyword>
<dbReference type="SUPFAM" id="SSF52540">
    <property type="entry name" value="P-loop containing nucleoside triphosphate hydrolases"/>
    <property type="match status" value="1"/>
</dbReference>
<feature type="transmembrane region" description="Helical" evidence="9">
    <location>
        <begin position="634"/>
        <end position="656"/>
    </location>
</feature>
<dbReference type="Gene3D" id="3.40.50.300">
    <property type="entry name" value="P-loop containing nucleotide triphosphate hydrolases"/>
    <property type="match status" value="1"/>
</dbReference>
<dbReference type="InterPro" id="IPR027417">
    <property type="entry name" value="P-loop_NTPase"/>
</dbReference>
<dbReference type="GO" id="GO:0005524">
    <property type="term" value="F:ATP binding"/>
    <property type="evidence" value="ECO:0007669"/>
    <property type="project" value="UniProtKB-KW"/>
</dbReference>
<keyword evidence="4" id="KW-0547">Nucleotide-binding</keyword>
<feature type="coiled-coil region" evidence="8">
    <location>
        <begin position="72"/>
        <end position="99"/>
    </location>
</feature>
<reference evidence="11 12" key="1">
    <citation type="submission" date="2021-01" db="EMBL/GenBank/DDBJ databases">
        <title>Carboxyliciviraga sp.nov., isolated from coastal sediments.</title>
        <authorList>
            <person name="Lu D."/>
            <person name="Zhang T."/>
        </authorList>
    </citation>
    <scope>NUCLEOTIDE SEQUENCE [LARGE SCALE GENOMIC DNA]</scope>
    <source>
        <strain evidence="11 12">N1Y132</strain>
    </source>
</reference>
<evidence type="ECO:0000313" key="11">
    <source>
        <dbReference type="EMBL" id="MBK3518660.1"/>
    </source>
</evidence>
<dbReference type="Pfam" id="PF01061">
    <property type="entry name" value="ABC2_membrane"/>
    <property type="match status" value="1"/>
</dbReference>
<dbReference type="PROSITE" id="PS00211">
    <property type="entry name" value="ABC_TRANSPORTER_1"/>
    <property type="match status" value="1"/>
</dbReference>